<feature type="transmembrane region" description="Helical" evidence="1">
    <location>
        <begin position="211"/>
        <end position="230"/>
    </location>
</feature>
<dbReference type="KEGG" id="xau:Xaut_2001"/>
<keyword evidence="3" id="KW-1185">Reference proteome</keyword>
<dbReference type="Proteomes" id="UP000002417">
    <property type="component" value="Chromosome"/>
</dbReference>
<feature type="transmembrane region" description="Helical" evidence="1">
    <location>
        <begin position="48"/>
        <end position="67"/>
    </location>
</feature>
<dbReference type="PANTHER" id="PTHR36840">
    <property type="entry name" value="BLL5714 PROTEIN"/>
    <property type="match status" value="1"/>
</dbReference>
<keyword evidence="1" id="KW-0812">Transmembrane</keyword>
<reference evidence="2 3" key="1">
    <citation type="submission" date="2007-07" db="EMBL/GenBank/DDBJ databases">
        <title>Complete sequence of chromosome of Xanthobacter autotrophicus Py2.</title>
        <authorList>
            <consortium name="US DOE Joint Genome Institute"/>
            <person name="Copeland A."/>
            <person name="Lucas S."/>
            <person name="Lapidus A."/>
            <person name="Barry K."/>
            <person name="Glavina del Rio T."/>
            <person name="Hammon N."/>
            <person name="Israni S."/>
            <person name="Dalin E."/>
            <person name="Tice H."/>
            <person name="Pitluck S."/>
            <person name="Sims D."/>
            <person name="Brettin T."/>
            <person name="Bruce D."/>
            <person name="Detter J.C."/>
            <person name="Han C."/>
            <person name="Tapia R."/>
            <person name="Brainard J."/>
            <person name="Schmutz J."/>
            <person name="Larimer F."/>
            <person name="Land M."/>
            <person name="Hauser L."/>
            <person name="Kyrpides N."/>
            <person name="Kim E."/>
            <person name="Ensigns S.A."/>
            <person name="Richardson P."/>
        </authorList>
    </citation>
    <scope>NUCLEOTIDE SEQUENCE [LARGE SCALE GENOMIC DNA]</scope>
    <source>
        <strain evidence="3">ATCC BAA-1158 / Py2</strain>
    </source>
</reference>
<sequence length="251" mass="27569">MSGLGARQFLLRKAPEHGHHAVTFIELFFDLVFVFAITQLSHHLLHDLSVIGLLQTLVLFVAVWWAWIDTAWVTNWLDPDRKPVRLMLLALMLVGLVLSASLPKAFHEGGLAFALAYATFQTGRSAFTIWAVARHDRAQSLNFKRILAWQALASVLWIVGAFLHGEARLGLWMLAVVLESLAPSTGFFVPGLGASKAADWKVEGRHLSERCALFIIIALGESILVTGATASDLAWTGLNPHFPSKALISLS</sequence>
<dbReference type="EMBL" id="CP000781">
    <property type="protein sequence ID" value="ABS67245.1"/>
    <property type="molecule type" value="Genomic_DNA"/>
</dbReference>
<feature type="transmembrane region" description="Helical" evidence="1">
    <location>
        <begin position="169"/>
        <end position="190"/>
    </location>
</feature>
<dbReference type="OrthoDB" id="5520804at2"/>
<keyword evidence="1" id="KW-1133">Transmembrane helix</keyword>
<dbReference type="HOGENOM" id="CLU_096831_0_0_5"/>
<dbReference type="STRING" id="78245.Xaut_2001"/>
<protein>
    <submittedName>
        <fullName evidence="2">Low temperature requirement A</fullName>
    </submittedName>
</protein>
<feature type="transmembrane region" description="Helical" evidence="1">
    <location>
        <begin position="88"/>
        <end position="106"/>
    </location>
</feature>
<feature type="transmembrane region" description="Helical" evidence="1">
    <location>
        <begin position="145"/>
        <end position="163"/>
    </location>
</feature>
<evidence type="ECO:0000313" key="3">
    <source>
        <dbReference type="Proteomes" id="UP000002417"/>
    </source>
</evidence>
<organism evidence="2 3">
    <name type="scientific">Xanthobacter autotrophicus (strain ATCC BAA-1158 / Py2)</name>
    <dbReference type="NCBI Taxonomy" id="78245"/>
    <lineage>
        <taxon>Bacteria</taxon>
        <taxon>Pseudomonadati</taxon>
        <taxon>Pseudomonadota</taxon>
        <taxon>Alphaproteobacteria</taxon>
        <taxon>Hyphomicrobiales</taxon>
        <taxon>Xanthobacteraceae</taxon>
        <taxon>Xanthobacter</taxon>
    </lineage>
</organism>
<dbReference type="PhylomeDB" id="A7IGV2"/>
<dbReference type="Pfam" id="PF06772">
    <property type="entry name" value="LtrA"/>
    <property type="match status" value="1"/>
</dbReference>
<keyword evidence="1" id="KW-0472">Membrane</keyword>
<name>A7IGV2_XANP2</name>
<accession>A7IGV2</accession>
<evidence type="ECO:0000313" key="2">
    <source>
        <dbReference type="EMBL" id="ABS67245.1"/>
    </source>
</evidence>
<dbReference type="eggNOG" id="COG4292">
    <property type="taxonomic scope" value="Bacteria"/>
</dbReference>
<dbReference type="InterPro" id="IPR010640">
    <property type="entry name" value="Low_temperature_requirement_A"/>
</dbReference>
<proteinExistence type="predicted"/>
<evidence type="ECO:0000256" key="1">
    <source>
        <dbReference type="SAM" id="Phobius"/>
    </source>
</evidence>
<feature type="transmembrane region" description="Helical" evidence="1">
    <location>
        <begin position="112"/>
        <end position="133"/>
    </location>
</feature>
<gene>
    <name evidence="2" type="ordered locus">Xaut_2001</name>
</gene>
<dbReference type="AlphaFoldDB" id="A7IGV2"/>
<feature type="transmembrane region" description="Helical" evidence="1">
    <location>
        <begin position="21"/>
        <end position="42"/>
    </location>
</feature>
<dbReference type="PANTHER" id="PTHR36840:SF1">
    <property type="entry name" value="BLL5714 PROTEIN"/>
    <property type="match status" value="1"/>
</dbReference>